<dbReference type="EMBL" id="CAJVQB010052202">
    <property type="protein sequence ID" value="CAG8835807.1"/>
    <property type="molecule type" value="Genomic_DNA"/>
</dbReference>
<sequence length="95" mass="11221">IESSFKHFGEEIIGIIVYNSEKLVNPLTKQANIWKKSCCPNIKVMNEKEIIIFFNNRNKKEVKKIFEYLNPQVEECIFGDVKMKGFKADKLFIYQ</sequence>
<evidence type="ECO:0000313" key="2">
    <source>
        <dbReference type="Proteomes" id="UP000789901"/>
    </source>
</evidence>
<keyword evidence="2" id="KW-1185">Reference proteome</keyword>
<evidence type="ECO:0000313" key="1">
    <source>
        <dbReference type="EMBL" id="CAG8835807.1"/>
    </source>
</evidence>
<comment type="caution">
    <text evidence="1">The sequence shown here is derived from an EMBL/GenBank/DDBJ whole genome shotgun (WGS) entry which is preliminary data.</text>
</comment>
<gene>
    <name evidence="1" type="ORF">GMARGA_LOCUS32746</name>
</gene>
<feature type="non-terminal residue" evidence="1">
    <location>
        <position position="1"/>
    </location>
</feature>
<organism evidence="1 2">
    <name type="scientific">Gigaspora margarita</name>
    <dbReference type="NCBI Taxonomy" id="4874"/>
    <lineage>
        <taxon>Eukaryota</taxon>
        <taxon>Fungi</taxon>
        <taxon>Fungi incertae sedis</taxon>
        <taxon>Mucoromycota</taxon>
        <taxon>Glomeromycotina</taxon>
        <taxon>Glomeromycetes</taxon>
        <taxon>Diversisporales</taxon>
        <taxon>Gigasporaceae</taxon>
        <taxon>Gigaspora</taxon>
    </lineage>
</organism>
<dbReference type="Proteomes" id="UP000789901">
    <property type="component" value="Unassembled WGS sequence"/>
</dbReference>
<proteinExistence type="predicted"/>
<reference evidence="1 2" key="1">
    <citation type="submission" date="2021-06" db="EMBL/GenBank/DDBJ databases">
        <authorList>
            <person name="Kallberg Y."/>
            <person name="Tangrot J."/>
            <person name="Rosling A."/>
        </authorList>
    </citation>
    <scope>NUCLEOTIDE SEQUENCE [LARGE SCALE GENOMIC DNA]</scope>
    <source>
        <strain evidence="1 2">120-4 pot B 10/14</strain>
    </source>
</reference>
<accession>A0ABN7WMT9</accession>
<name>A0ABN7WMT9_GIGMA</name>
<protein>
    <submittedName>
        <fullName evidence="1">10457_t:CDS:1</fullName>
    </submittedName>
</protein>